<reference evidence="1 2" key="1">
    <citation type="submission" date="2018-06" db="EMBL/GenBank/DDBJ databases">
        <title>Whole genome sequencing of Candida tropicalis (genome annotated by CSBL at Korea University).</title>
        <authorList>
            <person name="Ahn J."/>
        </authorList>
    </citation>
    <scope>NUCLEOTIDE SEQUENCE [LARGE SCALE GENOMIC DNA]</scope>
    <source>
        <strain evidence="1 2">ATCC 20962</strain>
    </source>
</reference>
<accession>A0A367YJJ7</accession>
<dbReference type="EMBL" id="QLNQ01000019">
    <property type="protein sequence ID" value="RCK65870.1"/>
    <property type="molecule type" value="Genomic_DNA"/>
</dbReference>
<dbReference type="AlphaFoldDB" id="A0A367YJJ7"/>
<proteinExistence type="predicted"/>
<comment type="caution">
    <text evidence="1">The sequence shown here is derived from an EMBL/GenBank/DDBJ whole genome shotgun (WGS) entry which is preliminary data.</text>
</comment>
<organism evidence="1 2">
    <name type="scientific">Candida viswanathii</name>
    <dbReference type="NCBI Taxonomy" id="5486"/>
    <lineage>
        <taxon>Eukaryota</taxon>
        <taxon>Fungi</taxon>
        <taxon>Dikarya</taxon>
        <taxon>Ascomycota</taxon>
        <taxon>Saccharomycotina</taxon>
        <taxon>Pichiomycetes</taxon>
        <taxon>Debaryomycetaceae</taxon>
        <taxon>Candida/Lodderomyces clade</taxon>
        <taxon>Candida</taxon>
    </lineage>
</organism>
<name>A0A367YJJ7_9ASCO</name>
<evidence type="ECO:0000313" key="1">
    <source>
        <dbReference type="EMBL" id="RCK65870.1"/>
    </source>
</evidence>
<protein>
    <submittedName>
        <fullName evidence="1">Uncharacterized protein</fullName>
    </submittedName>
</protein>
<gene>
    <name evidence="1" type="ORF">Cantr_01574</name>
</gene>
<evidence type="ECO:0000313" key="2">
    <source>
        <dbReference type="Proteomes" id="UP000253472"/>
    </source>
</evidence>
<keyword evidence="2" id="KW-1185">Reference proteome</keyword>
<dbReference type="Proteomes" id="UP000253472">
    <property type="component" value="Unassembled WGS sequence"/>
</dbReference>
<sequence length="72" mass="8278">MDPQSKAEIQHVPTQDQVFDYAKHIPVRTIPGGEERYSKNARLGVEIPIDPKQAREMFEFAQARKLTTVQLK</sequence>